<evidence type="ECO:0000313" key="5">
    <source>
        <dbReference type="Proteomes" id="UP001159427"/>
    </source>
</evidence>
<evidence type="ECO:0000313" key="4">
    <source>
        <dbReference type="EMBL" id="CAH3166333.1"/>
    </source>
</evidence>
<feature type="repeat" description="TPR" evidence="1">
    <location>
        <begin position="190"/>
        <end position="223"/>
    </location>
</feature>
<proteinExistence type="predicted"/>
<dbReference type="InterPro" id="IPR024983">
    <property type="entry name" value="CHAT_dom"/>
</dbReference>
<dbReference type="Proteomes" id="UP001159427">
    <property type="component" value="Unassembled WGS sequence"/>
</dbReference>
<dbReference type="SUPFAM" id="SSF48452">
    <property type="entry name" value="TPR-like"/>
    <property type="match status" value="1"/>
</dbReference>
<feature type="repeat" description="TPR" evidence="1">
    <location>
        <begin position="70"/>
        <end position="103"/>
    </location>
</feature>
<gene>
    <name evidence="4" type="ORF">PEVE_00005618</name>
</gene>
<evidence type="ECO:0000259" key="3">
    <source>
        <dbReference type="Pfam" id="PF12770"/>
    </source>
</evidence>
<sequence>MAAKGQTGATCNLGNTNKIADEVGEKTEKEKADSTIGDAYVNFKDFQKAIEYHTRDLKISKEVGDMAGEGKAYCNLGNAYDSLGDFQKAIEYHVRHLKISKEVGDRAGEGIANGNLGNAYHSLGNFQKAIGYHERHLKISKEVGDRAGEGRANCNLGNAYDSLGDFQKAIEYHARDLKISKEVGDRAGEGKAYCNLGNAYDSLGDFQKAIEYHERHLKISKEVGDRAGEGRAYCNLGNAYDSLGDFQTAIYCYKNSVIAFDYIRGNLISNDEWKISLGSTYDNVNLRLWGLQFKQGKVVEALLTADHGRAQALNDLLEFKYGFKVLSREIGTFSATTPDILNYLPSDTAFIGINEEGIVLWVKEKGNEIKTRKTQIDISVKTYFQSLLETALEKMGVRADVNCEDRSLRNPSDNKLAEKRSSQPRSHSSSFEPKSLQTFYKVVMDPIRDLLQGDEVVVVPQGPLCLAPYAAFIDLKSKYLCETFRIRLLPSLSTLRLIQNCPANWHSNTGALLVGDPWVQEVVYEGMTLEQLAWAAKEVQMIGEILQTEPLVGKQATKDEVLTRISSVALVHIAAHGKMETGEIALAPNTTRSCVNPAREDYLLTMKDVLKAQIRARLVVLSCCHSARGEVKSEGVVGIARAFLGAGARSVLVSLWAIDDEATMEFMKVFYQQLVHGRSASEALNKAMKSMRESDRFNAVKYWAPFVLIGDDNRKTLSRRENYMLLI</sequence>
<name>A0ABN8QKK3_9CNID</name>
<feature type="domain" description="CHAT" evidence="3">
    <location>
        <begin position="434"/>
        <end position="711"/>
    </location>
</feature>
<dbReference type="Gene3D" id="1.25.40.10">
    <property type="entry name" value="Tetratricopeptide repeat domain"/>
    <property type="match status" value="3"/>
</dbReference>
<evidence type="ECO:0000256" key="1">
    <source>
        <dbReference type="PROSITE-ProRule" id="PRU00339"/>
    </source>
</evidence>
<comment type="caution">
    <text evidence="4">The sequence shown here is derived from an EMBL/GenBank/DDBJ whole genome shotgun (WGS) entry which is preliminary data.</text>
</comment>
<feature type="region of interest" description="Disordered" evidence="2">
    <location>
        <begin position="405"/>
        <end position="432"/>
    </location>
</feature>
<protein>
    <recommendedName>
        <fullName evidence="3">CHAT domain-containing protein</fullName>
    </recommendedName>
</protein>
<dbReference type="Pfam" id="PF13424">
    <property type="entry name" value="TPR_12"/>
    <property type="match status" value="3"/>
</dbReference>
<dbReference type="EMBL" id="CALNXI010001359">
    <property type="protein sequence ID" value="CAH3166333.1"/>
    <property type="molecule type" value="Genomic_DNA"/>
</dbReference>
<organism evidence="4 5">
    <name type="scientific">Porites evermanni</name>
    <dbReference type="NCBI Taxonomy" id="104178"/>
    <lineage>
        <taxon>Eukaryota</taxon>
        <taxon>Metazoa</taxon>
        <taxon>Cnidaria</taxon>
        <taxon>Anthozoa</taxon>
        <taxon>Hexacorallia</taxon>
        <taxon>Scleractinia</taxon>
        <taxon>Fungiina</taxon>
        <taxon>Poritidae</taxon>
        <taxon>Porites</taxon>
    </lineage>
</organism>
<feature type="repeat" description="TPR" evidence="1">
    <location>
        <begin position="150"/>
        <end position="183"/>
    </location>
</feature>
<reference evidence="4 5" key="1">
    <citation type="submission" date="2022-05" db="EMBL/GenBank/DDBJ databases">
        <authorList>
            <consortium name="Genoscope - CEA"/>
            <person name="William W."/>
        </authorList>
    </citation>
    <scope>NUCLEOTIDE SEQUENCE [LARGE SCALE GENOMIC DNA]</scope>
</reference>
<keyword evidence="5" id="KW-1185">Reference proteome</keyword>
<dbReference type="PANTHER" id="PTHR10098">
    <property type="entry name" value="RAPSYN-RELATED"/>
    <property type="match status" value="1"/>
</dbReference>
<keyword evidence="1" id="KW-0802">TPR repeat</keyword>
<dbReference type="Pfam" id="PF12770">
    <property type="entry name" value="CHAT"/>
    <property type="match status" value="1"/>
</dbReference>
<dbReference type="InterPro" id="IPR019734">
    <property type="entry name" value="TPR_rpt"/>
</dbReference>
<dbReference type="InterPro" id="IPR011990">
    <property type="entry name" value="TPR-like_helical_dom_sf"/>
</dbReference>
<dbReference type="PROSITE" id="PS50005">
    <property type="entry name" value="TPR"/>
    <property type="match status" value="3"/>
</dbReference>
<dbReference type="PANTHER" id="PTHR10098:SF108">
    <property type="entry name" value="TETRATRICOPEPTIDE REPEAT PROTEIN 28"/>
    <property type="match status" value="1"/>
</dbReference>
<evidence type="ECO:0000256" key="2">
    <source>
        <dbReference type="SAM" id="MobiDB-lite"/>
    </source>
</evidence>
<accession>A0ABN8QKK3</accession>
<dbReference type="SMART" id="SM00028">
    <property type="entry name" value="TPR"/>
    <property type="match status" value="6"/>
</dbReference>